<evidence type="ECO:0000313" key="1">
    <source>
        <dbReference type="EMBL" id="GMN72693.1"/>
    </source>
</evidence>
<organism evidence="1 2">
    <name type="scientific">Ficus carica</name>
    <name type="common">Common fig</name>
    <dbReference type="NCBI Taxonomy" id="3494"/>
    <lineage>
        <taxon>Eukaryota</taxon>
        <taxon>Viridiplantae</taxon>
        <taxon>Streptophyta</taxon>
        <taxon>Embryophyta</taxon>
        <taxon>Tracheophyta</taxon>
        <taxon>Spermatophyta</taxon>
        <taxon>Magnoliopsida</taxon>
        <taxon>eudicotyledons</taxon>
        <taxon>Gunneridae</taxon>
        <taxon>Pentapetalae</taxon>
        <taxon>rosids</taxon>
        <taxon>fabids</taxon>
        <taxon>Rosales</taxon>
        <taxon>Moraceae</taxon>
        <taxon>Ficeae</taxon>
        <taxon>Ficus</taxon>
    </lineage>
</organism>
<comment type="caution">
    <text evidence="1">The sequence shown here is derived from an EMBL/GenBank/DDBJ whole genome shotgun (WGS) entry which is preliminary data.</text>
</comment>
<proteinExistence type="predicted"/>
<keyword evidence="2" id="KW-1185">Reference proteome</keyword>
<evidence type="ECO:0000313" key="2">
    <source>
        <dbReference type="Proteomes" id="UP001187192"/>
    </source>
</evidence>
<gene>
    <name evidence="1" type="ORF">TIFTF001_053594</name>
</gene>
<dbReference type="AlphaFoldDB" id="A0AA88JDF5"/>
<feature type="non-terminal residue" evidence="1">
    <location>
        <position position="1"/>
    </location>
</feature>
<name>A0AA88JDF5_FICCA</name>
<dbReference type="Proteomes" id="UP001187192">
    <property type="component" value="Unassembled WGS sequence"/>
</dbReference>
<sequence length="78" mass="8521">MLLHCDVFRSHQLPLHLRKELDDCIVFGVHCNSTAKSLSAVVSSKLYRPSPSNCICKKAVACGQLGIQPVSRDGVVNE</sequence>
<dbReference type="EMBL" id="BTGU01013001">
    <property type="protein sequence ID" value="GMN72693.1"/>
    <property type="molecule type" value="Genomic_DNA"/>
</dbReference>
<reference evidence="1" key="1">
    <citation type="submission" date="2023-07" db="EMBL/GenBank/DDBJ databases">
        <title>draft genome sequence of fig (Ficus carica).</title>
        <authorList>
            <person name="Takahashi T."/>
            <person name="Nishimura K."/>
        </authorList>
    </citation>
    <scope>NUCLEOTIDE SEQUENCE</scope>
</reference>
<accession>A0AA88JDF5</accession>
<protein>
    <submittedName>
        <fullName evidence="1">Uncharacterized protein</fullName>
    </submittedName>
</protein>